<dbReference type="RefSeq" id="WP_067588373.1">
    <property type="nucleotide sequence ID" value="NZ_FOWC01000006.1"/>
</dbReference>
<name>A0A1I5S8E4_9PSEU</name>
<dbReference type="STRING" id="112413.SAMN05421854_106229"/>
<dbReference type="GO" id="GO:0000166">
    <property type="term" value="F:nucleotide binding"/>
    <property type="evidence" value="ECO:0007669"/>
    <property type="project" value="InterPro"/>
</dbReference>
<reference evidence="4 5" key="1">
    <citation type="submission" date="2016-10" db="EMBL/GenBank/DDBJ databases">
        <authorList>
            <person name="de Groot N.N."/>
        </authorList>
    </citation>
    <scope>NUCLEOTIDE SEQUENCE [LARGE SCALE GENOMIC DNA]</scope>
    <source>
        <strain evidence="4 5">DSM 44637</strain>
    </source>
</reference>
<dbReference type="Proteomes" id="UP000470404">
    <property type="component" value="Unassembled WGS sequence"/>
</dbReference>
<dbReference type="Pfam" id="PF01408">
    <property type="entry name" value="GFO_IDH_MocA"/>
    <property type="match status" value="1"/>
</dbReference>
<dbReference type="InterPro" id="IPR048655">
    <property type="entry name" value="Irp3-like_C"/>
</dbReference>
<keyword evidence="6" id="KW-1185">Reference proteome</keyword>
<feature type="domain" description="Thiazolinyl imine reductase-like C-terminal" evidence="2">
    <location>
        <begin position="145"/>
        <end position="253"/>
    </location>
</feature>
<dbReference type="EMBL" id="FOWC01000006">
    <property type="protein sequence ID" value="SFP66990.1"/>
    <property type="molecule type" value="Genomic_DNA"/>
</dbReference>
<dbReference type="Proteomes" id="UP000199137">
    <property type="component" value="Unassembled WGS sequence"/>
</dbReference>
<protein>
    <submittedName>
        <fullName evidence="3">Gfo/Idh/MocA family oxidoreductase</fullName>
    </submittedName>
    <submittedName>
        <fullName evidence="4">Thiazolinyl imide reductase</fullName>
    </submittedName>
</protein>
<evidence type="ECO:0000313" key="4">
    <source>
        <dbReference type="EMBL" id="SFP66990.1"/>
    </source>
</evidence>
<gene>
    <name evidence="3" type="ORF">G3I59_21425</name>
    <name evidence="4" type="ORF">SAMN05421854_106229</name>
</gene>
<dbReference type="NCBIfam" id="TIGR01761">
    <property type="entry name" value="thiaz-red"/>
    <property type="match status" value="1"/>
</dbReference>
<evidence type="ECO:0000259" key="1">
    <source>
        <dbReference type="Pfam" id="PF01408"/>
    </source>
</evidence>
<dbReference type="AlphaFoldDB" id="A0A1I5S8E4"/>
<dbReference type="Gene3D" id="3.30.360.10">
    <property type="entry name" value="Dihydrodipicolinate Reductase, domain 2"/>
    <property type="match status" value="1"/>
</dbReference>
<dbReference type="OrthoDB" id="9760689at2"/>
<evidence type="ECO:0000313" key="5">
    <source>
        <dbReference type="Proteomes" id="UP000199137"/>
    </source>
</evidence>
<feature type="domain" description="Gfo/Idh/MocA-like oxidoreductase N-terminal" evidence="1">
    <location>
        <begin position="7"/>
        <end position="122"/>
    </location>
</feature>
<proteinExistence type="predicted"/>
<dbReference type="InterPro" id="IPR000683">
    <property type="entry name" value="Gfo/Idh/MocA-like_OxRdtase_N"/>
</dbReference>
<organism evidence="4 5">
    <name type="scientific">Amycolatopsis rubida</name>
    <dbReference type="NCBI Taxonomy" id="112413"/>
    <lineage>
        <taxon>Bacteria</taxon>
        <taxon>Bacillati</taxon>
        <taxon>Actinomycetota</taxon>
        <taxon>Actinomycetes</taxon>
        <taxon>Pseudonocardiales</taxon>
        <taxon>Pseudonocardiaceae</taxon>
        <taxon>Amycolatopsis</taxon>
    </lineage>
</organism>
<dbReference type="Gene3D" id="3.40.50.720">
    <property type="entry name" value="NAD(P)-binding Rossmann-like Domain"/>
    <property type="match status" value="1"/>
</dbReference>
<reference evidence="3 6" key="2">
    <citation type="submission" date="2020-01" db="EMBL/GenBank/DDBJ databases">
        <title>Insect and environment-associated Actinomycetes.</title>
        <authorList>
            <person name="Currrie C."/>
            <person name="Chevrette M."/>
            <person name="Carlson C."/>
            <person name="Stubbendieck R."/>
            <person name="Wendt-Pienkowski E."/>
        </authorList>
    </citation>
    <scope>NUCLEOTIDE SEQUENCE [LARGE SCALE GENOMIC DNA]</scope>
    <source>
        <strain evidence="3 6">SID8386</strain>
    </source>
</reference>
<dbReference type="Pfam" id="PF21390">
    <property type="entry name" value="Irp3-like_C"/>
    <property type="match status" value="1"/>
</dbReference>
<evidence type="ECO:0000313" key="3">
    <source>
        <dbReference type="EMBL" id="NEC58092.1"/>
    </source>
</evidence>
<evidence type="ECO:0000313" key="6">
    <source>
        <dbReference type="Proteomes" id="UP000470404"/>
    </source>
</evidence>
<accession>A0A1I5S8E4</accession>
<dbReference type="EMBL" id="JAAGNC010000101">
    <property type="protein sequence ID" value="NEC58092.1"/>
    <property type="molecule type" value="Genomic_DNA"/>
</dbReference>
<dbReference type="SUPFAM" id="SSF51735">
    <property type="entry name" value="NAD(P)-binding Rossmann-fold domains"/>
    <property type="match status" value="1"/>
</dbReference>
<sequence length="371" mass="39209">MSVRPKAVVCGTGFGRVYLAGLAAPDSPVELAGVLARGSERSRACAKRYGVPLWQRVPEVPDDVRQACVVVGSAVTGGPGARLADELMERGLDVLQEHPVHGGELAGHLRTARRCGVRYQVNSHHVEVAPIRRFIAAAQALRRAQRPLFVTVTTSVQVLYTVFDILGRALGGIRPWGFDEPVRASAALRALTAADHPFTTVEGAFAGVPLTLRVQHQLDPREPDNHAHLWHRVTVGAEGGTLTLVGSAGPVLWCPRPHLPASAGEATGFDELAAPHLGFPAACALGPAEAPDWGTVLRELWPAAVVRALAGFRSGDWVAAGQYHLALSALVQRLTGSLGPPEMVRRAPPAVLSAKDLENAATGGQREEGTG</sequence>
<dbReference type="InterPro" id="IPR036291">
    <property type="entry name" value="NAD(P)-bd_dom_sf"/>
</dbReference>
<evidence type="ECO:0000259" key="2">
    <source>
        <dbReference type="Pfam" id="PF21390"/>
    </source>
</evidence>
<dbReference type="InterPro" id="IPR010091">
    <property type="entry name" value="Thiazolinyl_imide_reductase"/>
</dbReference>